<dbReference type="InterPro" id="IPR036942">
    <property type="entry name" value="Beta-barrel_TonB_sf"/>
</dbReference>
<organism evidence="15 16">
    <name type="scientific">Pseudomaricurvus hydrocarbonicus</name>
    <dbReference type="NCBI Taxonomy" id="1470433"/>
    <lineage>
        <taxon>Bacteria</taxon>
        <taxon>Pseudomonadati</taxon>
        <taxon>Pseudomonadota</taxon>
        <taxon>Gammaproteobacteria</taxon>
        <taxon>Cellvibrionales</taxon>
        <taxon>Cellvibrionaceae</taxon>
        <taxon>Pseudomaricurvus</taxon>
    </lineage>
</organism>
<feature type="domain" description="TonB-dependent receptor-like beta-barrel" evidence="13">
    <location>
        <begin position="526"/>
        <end position="837"/>
    </location>
</feature>
<evidence type="ECO:0000259" key="13">
    <source>
        <dbReference type="Pfam" id="PF00593"/>
    </source>
</evidence>
<keyword evidence="10 11" id="KW-0998">Cell outer membrane</keyword>
<sequence length="874" mass="94220">MSDLTLSHLTTAKKAHRTPLKTLPLTIAIALASPLSAVHVNASALMEEIVVTAQKREENLQDVPISISAFSGDALKEMGAESISDLGRATAGVEMNNESVTQPSYSIRGIQTDDFTVGSDPAVALYVDGVYAARGAGAEIPLDDVERIEILKGPQGTLFGRNATGGAIHYITKKPSQETEGSISGSLGDYNKQKLDFTYNTPISDTVAIRVGGSMNRRDGFIENTNGPDLNDIDSKSFRASVLWTPSDKTEVIWRGEYSDLSQNSGTVNTVTESVYAAGENVSGPLDVFGDASMDVASLEERDLFGTSIEVNHDFENFTLTSITAYRSMNVTFINDEDGSSDPGHYFSSENLDDQDQFSQEFRFTGETEKLKWTLGAGYSKEHVDHTTYATTNTNTLENFALYAGLLDNVDALASLGLSGAALGLTADSSEADIAEVINGARAALTAGGANGIALAQFMFPLYASQPNPLDPTGASSPFGALHLIDGGAGCGGASVGDFAASYGAQNAIGACMLPQIQAGLTSSPDWTESVHNTGTYESSAVYGDFTYSLTERMNLTAGLRYTYDEKVFTVETGYNPSNSLFNTIAALGSQPLALGLFFYNNGLDGGNVPQKYEENWDALSGRVVLDYFVSDTAMVYGSVATGFKSGGFNSLSFGPDVEPAFDQEEVTNYEIGYKADLMDGKVRFNAAAYFYEYDNKQDLELVGTPIPSYNITTSDVEGQGVDLEVYWSVTDQLFVSANYSYLDTEITGYTVVNNGEDLTGEPVANTPENKFYVMGEYTIPFDSAGELVLRADYNWSDERVSIQRDKTIDSYQRINARATFNSASDAWSVAAWVNNLTDEEDLRDYTGPGRAIGSHTAAVRLPRMYGVDVAYRF</sequence>
<keyword evidence="4" id="KW-0410">Iron transport</keyword>
<keyword evidence="6" id="KW-0408">Iron</keyword>
<evidence type="ECO:0000313" key="16">
    <source>
        <dbReference type="Proteomes" id="UP000787472"/>
    </source>
</evidence>
<dbReference type="Gene3D" id="2.40.170.20">
    <property type="entry name" value="TonB-dependent receptor, beta-barrel domain"/>
    <property type="match status" value="2"/>
</dbReference>
<dbReference type="PANTHER" id="PTHR32552:SF81">
    <property type="entry name" value="TONB-DEPENDENT OUTER MEMBRANE RECEPTOR"/>
    <property type="match status" value="1"/>
</dbReference>
<proteinExistence type="inferred from homology"/>
<dbReference type="InterPro" id="IPR000531">
    <property type="entry name" value="Beta-barrel_TonB"/>
</dbReference>
<dbReference type="RefSeq" id="WP_167182809.1">
    <property type="nucleotide sequence ID" value="NZ_JAAONZ010000003.1"/>
</dbReference>
<evidence type="ECO:0000256" key="12">
    <source>
        <dbReference type="RuleBase" id="RU003357"/>
    </source>
</evidence>
<name>A0A9E5JUT4_9GAMM</name>
<comment type="caution">
    <text evidence="15">The sequence shown here is derived from an EMBL/GenBank/DDBJ whole genome shotgun (WGS) entry which is preliminary data.</text>
</comment>
<evidence type="ECO:0000313" key="15">
    <source>
        <dbReference type="EMBL" id="NHO64961.1"/>
    </source>
</evidence>
<dbReference type="Proteomes" id="UP000787472">
    <property type="component" value="Unassembled WGS sequence"/>
</dbReference>
<feature type="domain" description="TonB-dependent receptor plug" evidence="14">
    <location>
        <begin position="60"/>
        <end position="167"/>
    </location>
</feature>
<dbReference type="GO" id="GO:0009279">
    <property type="term" value="C:cell outer membrane"/>
    <property type="evidence" value="ECO:0007669"/>
    <property type="project" value="UniProtKB-SubCell"/>
</dbReference>
<dbReference type="Pfam" id="PF07715">
    <property type="entry name" value="Plug"/>
    <property type="match status" value="1"/>
</dbReference>
<gene>
    <name evidence="15" type="ORF">G8770_05325</name>
</gene>
<dbReference type="PANTHER" id="PTHR32552">
    <property type="entry name" value="FERRICHROME IRON RECEPTOR-RELATED"/>
    <property type="match status" value="1"/>
</dbReference>
<evidence type="ECO:0000256" key="4">
    <source>
        <dbReference type="ARBA" id="ARBA00022496"/>
    </source>
</evidence>
<comment type="similarity">
    <text evidence="11 12">Belongs to the TonB-dependent receptor family.</text>
</comment>
<keyword evidence="8 12" id="KW-0798">TonB box</keyword>
<evidence type="ECO:0000256" key="11">
    <source>
        <dbReference type="PROSITE-ProRule" id="PRU01360"/>
    </source>
</evidence>
<dbReference type="AlphaFoldDB" id="A0A9E5JUT4"/>
<evidence type="ECO:0000256" key="10">
    <source>
        <dbReference type="ARBA" id="ARBA00023237"/>
    </source>
</evidence>
<evidence type="ECO:0000256" key="2">
    <source>
        <dbReference type="ARBA" id="ARBA00022448"/>
    </source>
</evidence>
<evidence type="ECO:0000256" key="5">
    <source>
        <dbReference type="ARBA" id="ARBA00022692"/>
    </source>
</evidence>
<keyword evidence="15" id="KW-0675">Receptor</keyword>
<evidence type="ECO:0000256" key="9">
    <source>
        <dbReference type="ARBA" id="ARBA00023136"/>
    </source>
</evidence>
<dbReference type="Pfam" id="PF00593">
    <property type="entry name" value="TonB_dep_Rec_b-barrel"/>
    <property type="match status" value="1"/>
</dbReference>
<accession>A0A9E5JUT4</accession>
<keyword evidence="9 11" id="KW-0472">Membrane</keyword>
<evidence type="ECO:0000259" key="14">
    <source>
        <dbReference type="Pfam" id="PF07715"/>
    </source>
</evidence>
<evidence type="ECO:0000256" key="3">
    <source>
        <dbReference type="ARBA" id="ARBA00022452"/>
    </source>
</evidence>
<dbReference type="SUPFAM" id="SSF56935">
    <property type="entry name" value="Porins"/>
    <property type="match status" value="1"/>
</dbReference>
<protein>
    <submittedName>
        <fullName evidence="15">TonB-dependent receptor</fullName>
    </submittedName>
</protein>
<keyword evidence="2 11" id="KW-0813">Transport</keyword>
<evidence type="ECO:0000256" key="7">
    <source>
        <dbReference type="ARBA" id="ARBA00023065"/>
    </source>
</evidence>
<keyword evidence="16" id="KW-1185">Reference proteome</keyword>
<dbReference type="PROSITE" id="PS52016">
    <property type="entry name" value="TONB_DEPENDENT_REC_3"/>
    <property type="match status" value="1"/>
</dbReference>
<dbReference type="GO" id="GO:0006826">
    <property type="term" value="P:iron ion transport"/>
    <property type="evidence" value="ECO:0007669"/>
    <property type="project" value="UniProtKB-KW"/>
</dbReference>
<reference evidence="15" key="1">
    <citation type="submission" date="2020-03" db="EMBL/GenBank/DDBJ databases">
        <authorList>
            <person name="Guo F."/>
        </authorList>
    </citation>
    <scope>NUCLEOTIDE SEQUENCE</scope>
    <source>
        <strain evidence="15">JCM 30134</strain>
    </source>
</reference>
<keyword evidence="3 11" id="KW-1134">Transmembrane beta strand</keyword>
<dbReference type="EMBL" id="JAAONZ010000003">
    <property type="protein sequence ID" value="NHO64961.1"/>
    <property type="molecule type" value="Genomic_DNA"/>
</dbReference>
<dbReference type="InterPro" id="IPR039426">
    <property type="entry name" value="TonB-dep_rcpt-like"/>
</dbReference>
<keyword evidence="7" id="KW-0406">Ion transport</keyword>
<dbReference type="InterPro" id="IPR012910">
    <property type="entry name" value="Plug_dom"/>
</dbReference>
<evidence type="ECO:0000256" key="1">
    <source>
        <dbReference type="ARBA" id="ARBA00004571"/>
    </source>
</evidence>
<keyword evidence="5 11" id="KW-0812">Transmembrane</keyword>
<comment type="subcellular location">
    <subcellularLocation>
        <location evidence="1 11">Cell outer membrane</location>
        <topology evidence="1 11">Multi-pass membrane protein</topology>
    </subcellularLocation>
</comment>
<evidence type="ECO:0000256" key="8">
    <source>
        <dbReference type="ARBA" id="ARBA00023077"/>
    </source>
</evidence>
<evidence type="ECO:0000256" key="6">
    <source>
        <dbReference type="ARBA" id="ARBA00023004"/>
    </source>
</evidence>